<proteinExistence type="predicted"/>
<protein>
    <submittedName>
        <fullName evidence="1">Uncharacterized protein</fullName>
    </submittedName>
</protein>
<evidence type="ECO:0000313" key="1">
    <source>
        <dbReference type="EMBL" id="GBN24096.1"/>
    </source>
</evidence>
<dbReference type="Proteomes" id="UP000499080">
    <property type="component" value="Unassembled WGS sequence"/>
</dbReference>
<dbReference type="EMBL" id="BGPR01007077">
    <property type="protein sequence ID" value="GBN24096.1"/>
    <property type="molecule type" value="Genomic_DNA"/>
</dbReference>
<accession>A0A4Y2MEJ7</accession>
<evidence type="ECO:0000313" key="2">
    <source>
        <dbReference type="Proteomes" id="UP000499080"/>
    </source>
</evidence>
<sequence length="186" mass="21068">MDTNFKGFQISKEKAEIFELLEYVKSRGQEIAKDDAFEVLHCDDKAPTVCQLIDAEICSMVLMNSKTSTLTVASVACEKKYNNPKLIAAAIRRGDTGLQKQTVQLRSTSEKFDFKTHCVLCAEEITDSHLEAQTKKEIRQRNIVHKVELDSVRDSFSKAAETRGDHWGEEIITRIKDQDLTAKDAR</sequence>
<dbReference type="AlphaFoldDB" id="A0A4Y2MEJ7"/>
<gene>
    <name evidence="1" type="ORF">AVEN_4052_1</name>
</gene>
<reference evidence="1 2" key="1">
    <citation type="journal article" date="2019" name="Sci. Rep.">
        <title>Orb-weaving spider Araneus ventricosus genome elucidates the spidroin gene catalogue.</title>
        <authorList>
            <person name="Kono N."/>
            <person name="Nakamura H."/>
            <person name="Ohtoshi R."/>
            <person name="Moran D.A.P."/>
            <person name="Shinohara A."/>
            <person name="Yoshida Y."/>
            <person name="Fujiwara M."/>
            <person name="Mori M."/>
            <person name="Tomita M."/>
            <person name="Arakawa K."/>
        </authorList>
    </citation>
    <scope>NUCLEOTIDE SEQUENCE [LARGE SCALE GENOMIC DNA]</scope>
</reference>
<keyword evidence="2" id="KW-1185">Reference proteome</keyword>
<name>A0A4Y2MEJ7_ARAVE</name>
<comment type="caution">
    <text evidence="1">The sequence shown here is derived from an EMBL/GenBank/DDBJ whole genome shotgun (WGS) entry which is preliminary data.</text>
</comment>
<dbReference type="OrthoDB" id="6471544at2759"/>
<organism evidence="1 2">
    <name type="scientific">Araneus ventricosus</name>
    <name type="common">Orbweaver spider</name>
    <name type="synonym">Epeira ventricosa</name>
    <dbReference type="NCBI Taxonomy" id="182803"/>
    <lineage>
        <taxon>Eukaryota</taxon>
        <taxon>Metazoa</taxon>
        <taxon>Ecdysozoa</taxon>
        <taxon>Arthropoda</taxon>
        <taxon>Chelicerata</taxon>
        <taxon>Arachnida</taxon>
        <taxon>Araneae</taxon>
        <taxon>Araneomorphae</taxon>
        <taxon>Entelegynae</taxon>
        <taxon>Araneoidea</taxon>
        <taxon>Araneidae</taxon>
        <taxon>Araneus</taxon>
    </lineage>
</organism>